<dbReference type="EMBL" id="CP022048">
    <property type="protein sequence ID" value="ASE38157.1"/>
    <property type="molecule type" value="Genomic_DNA"/>
</dbReference>
<accession>A0A1Z3U4F9</accession>
<dbReference type="RefSeq" id="WP_088582145.1">
    <property type="nucleotide sequence ID" value="NZ_CP022048.2"/>
</dbReference>
<evidence type="ECO:0000313" key="1">
    <source>
        <dbReference type="EMBL" id="ASE38157.1"/>
    </source>
</evidence>
<evidence type="ECO:0000313" key="2">
    <source>
        <dbReference type="Proteomes" id="UP000197050"/>
    </source>
</evidence>
<name>A0A1Z3U4F9_BREVE</name>
<reference evidence="2" key="1">
    <citation type="submission" date="2017-06" db="EMBL/GenBank/DDBJ databases">
        <title>FDA dAtabase for Regulatory Grade micrObial Sequences (FDA-ARGOS): Supporting development and validation of Infectious Disease Dx tests.</title>
        <authorList>
            <person name="Minogue T."/>
            <person name="Wolcott M."/>
            <person name="Wasieloski L."/>
            <person name="Aguilar W."/>
            <person name="Moore D."/>
            <person name="Tallon L."/>
            <person name="Sadzewicz L."/>
            <person name="Sengamalay N."/>
            <person name="Ott S."/>
            <person name="Godinez A."/>
            <person name="Nagaraj S."/>
            <person name="Nadendla S."/>
            <person name="Geyer C."/>
            <person name="Sichtig H."/>
        </authorList>
    </citation>
    <scope>NUCLEOTIDE SEQUENCE [LARGE SCALE GENOMIC DNA]</scope>
    <source>
        <strain evidence="2">FDAARGOS_289</strain>
    </source>
</reference>
<proteinExistence type="predicted"/>
<dbReference type="InterPro" id="IPR036390">
    <property type="entry name" value="WH_DNA-bd_sf"/>
</dbReference>
<sequence>MARRRKSPEELQGKVVEGIHLTTPSRLKEGGGEFMAFAKALQTIAFEIPARTSLRQVYAFALIVEANSLGKSIIVSDLKEIAGADKTGEPIFGQSIGRSYQLLMEPTKRDPDGLGWIKLETDEDDQRRKIVRLTQKGEAIANQLRRTIATATKDGDHGVSG</sequence>
<protein>
    <recommendedName>
        <fullName evidence="3">HTH marR-type domain-containing protein</fullName>
    </recommendedName>
</protein>
<dbReference type="SUPFAM" id="SSF46785">
    <property type="entry name" value="Winged helix' DNA-binding domain"/>
    <property type="match status" value="1"/>
</dbReference>
<organism evidence="1 2">
    <name type="scientific">Brevundimonas vesicularis</name>
    <name type="common">Pseudomonas vesicularis</name>
    <dbReference type="NCBI Taxonomy" id="41276"/>
    <lineage>
        <taxon>Bacteria</taxon>
        <taxon>Pseudomonadati</taxon>
        <taxon>Pseudomonadota</taxon>
        <taxon>Alphaproteobacteria</taxon>
        <taxon>Caulobacterales</taxon>
        <taxon>Caulobacteraceae</taxon>
        <taxon>Brevundimonas</taxon>
    </lineage>
</organism>
<dbReference type="GeneID" id="34015365"/>
<dbReference type="Proteomes" id="UP000197050">
    <property type="component" value="Chromosome"/>
</dbReference>
<dbReference type="Gene3D" id="1.10.10.10">
    <property type="entry name" value="Winged helix-like DNA-binding domain superfamily/Winged helix DNA-binding domain"/>
    <property type="match status" value="1"/>
</dbReference>
<evidence type="ECO:0008006" key="3">
    <source>
        <dbReference type="Google" id="ProtNLM"/>
    </source>
</evidence>
<gene>
    <name evidence="1" type="ORF">CEP68_00770</name>
</gene>
<dbReference type="KEGG" id="bvc:CEP68_00770"/>
<dbReference type="AlphaFoldDB" id="A0A1Z3U4F9"/>
<dbReference type="InterPro" id="IPR036388">
    <property type="entry name" value="WH-like_DNA-bd_sf"/>
</dbReference>